<dbReference type="RefSeq" id="WP_314510124.1">
    <property type="nucleotide sequence ID" value="NZ_JASJOU010000002.1"/>
</dbReference>
<dbReference type="InterPro" id="IPR013078">
    <property type="entry name" value="His_Pase_superF_clade-1"/>
</dbReference>
<dbReference type="EC" id="5.4.2.11" evidence="5 9"/>
<dbReference type="SUPFAM" id="SSF53254">
    <property type="entry name" value="Phosphoglycerate mutase-like"/>
    <property type="match status" value="1"/>
</dbReference>
<evidence type="ECO:0000256" key="9">
    <source>
        <dbReference type="RuleBase" id="RU004512"/>
    </source>
</evidence>
<keyword evidence="3 5" id="KW-0324">Glycolysis</keyword>
<keyword evidence="11" id="KW-1185">Reference proteome</keyword>
<evidence type="ECO:0000256" key="8">
    <source>
        <dbReference type="PIRSR" id="PIRSR613078-3"/>
    </source>
</evidence>
<name>A0AAE3R4N4_9BACT</name>
<dbReference type="PIRSF" id="PIRSF000709">
    <property type="entry name" value="6PFK_2-Ptase"/>
    <property type="match status" value="1"/>
</dbReference>
<dbReference type="Proteomes" id="UP001232063">
    <property type="component" value="Unassembled WGS sequence"/>
</dbReference>
<dbReference type="NCBIfam" id="TIGR01258">
    <property type="entry name" value="pgm_1"/>
    <property type="match status" value="2"/>
</dbReference>
<comment type="pathway">
    <text evidence="5 9">Carbohydrate degradation; glycolysis; pyruvate from D-glyceraldehyde 3-phosphate: step 3/5.</text>
</comment>
<feature type="binding site" evidence="5 7">
    <location>
        <begin position="21"/>
        <end position="22"/>
    </location>
    <ligand>
        <name>substrate</name>
    </ligand>
</feature>
<dbReference type="SMART" id="SM00855">
    <property type="entry name" value="PGAM"/>
    <property type="match status" value="1"/>
</dbReference>
<dbReference type="Pfam" id="PF00300">
    <property type="entry name" value="His_Phos_1"/>
    <property type="match status" value="1"/>
</dbReference>
<dbReference type="GO" id="GO:0006094">
    <property type="term" value="P:gluconeogenesis"/>
    <property type="evidence" value="ECO:0007669"/>
    <property type="project" value="UniProtKB-UniRule"/>
</dbReference>
<evidence type="ECO:0000313" key="11">
    <source>
        <dbReference type="Proteomes" id="UP001232063"/>
    </source>
</evidence>
<feature type="binding site" evidence="5 7">
    <location>
        <position position="58"/>
    </location>
    <ligand>
        <name>substrate</name>
    </ligand>
</feature>
<feature type="active site" description="Tele-phosphohistidine intermediate" evidence="5 6">
    <location>
        <position position="9"/>
    </location>
</feature>
<dbReference type="AlphaFoldDB" id="A0AAE3R4N4"/>
<dbReference type="Gene3D" id="3.40.50.1240">
    <property type="entry name" value="Phosphoglycerate mutase-like"/>
    <property type="match status" value="1"/>
</dbReference>
<comment type="caution">
    <text evidence="10">The sequence shown here is derived from an EMBL/GenBank/DDBJ whole genome shotgun (WGS) entry which is preliminary data.</text>
</comment>
<reference evidence="10" key="1">
    <citation type="submission" date="2023-05" db="EMBL/GenBank/DDBJ databases">
        <authorList>
            <person name="Zhang X."/>
        </authorList>
    </citation>
    <scope>NUCLEOTIDE SEQUENCE</scope>
    <source>
        <strain evidence="10">BD1B2-1</strain>
    </source>
</reference>
<feature type="binding site" evidence="5 7">
    <location>
        <begin position="8"/>
        <end position="15"/>
    </location>
    <ligand>
        <name>substrate</name>
    </ligand>
</feature>
<feature type="binding site" evidence="5 7">
    <location>
        <begin position="112"/>
        <end position="113"/>
    </location>
    <ligand>
        <name>substrate</name>
    </ligand>
</feature>
<dbReference type="PROSITE" id="PS00175">
    <property type="entry name" value="PG_MUTASE"/>
    <property type="match status" value="1"/>
</dbReference>
<dbReference type="EMBL" id="JASJOU010000002">
    <property type="protein sequence ID" value="MDJ1500602.1"/>
    <property type="molecule type" value="Genomic_DNA"/>
</dbReference>
<dbReference type="InterPro" id="IPR029033">
    <property type="entry name" value="His_PPase_superfam"/>
</dbReference>
<dbReference type="PANTHER" id="PTHR11931">
    <property type="entry name" value="PHOSPHOGLYCERATE MUTASE"/>
    <property type="match status" value="1"/>
</dbReference>
<keyword evidence="2 5" id="KW-0312">Gluconeogenesis</keyword>
<feature type="site" description="Transition state stabilizer" evidence="5 8">
    <location>
        <position position="155"/>
    </location>
</feature>
<accession>A0AAE3R4N4</accession>
<feature type="binding site" evidence="5 7">
    <location>
        <begin position="156"/>
        <end position="157"/>
    </location>
    <ligand>
        <name>substrate</name>
    </ligand>
</feature>
<proteinExistence type="inferred from homology"/>
<evidence type="ECO:0000256" key="6">
    <source>
        <dbReference type="PIRSR" id="PIRSR613078-1"/>
    </source>
</evidence>
<evidence type="ECO:0000256" key="2">
    <source>
        <dbReference type="ARBA" id="ARBA00022432"/>
    </source>
</evidence>
<evidence type="ECO:0000256" key="3">
    <source>
        <dbReference type="ARBA" id="ARBA00023152"/>
    </source>
</evidence>
<feature type="active site" description="Proton donor/acceptor" evidence="5 6">
    <location>
        <position position="85"/>
    </location>
</feature>
<protein>
    <recommendedName>
        <fullName evidence="5 9">2,3-bisphosphoglycerate-dependent phosphoglycerate mutase</fullName>
        <shortName evidence="5">BPG-dependent PGAM</shortName>
        <shortName evidence="5">PGAM</shortName>
        <shortName evidence="5">Phosphoglyceromutase</shortName>
        <shortName evidence="5">dPGM</shortName>
        <ecNumber evidence="5 9">5.4.2.11</ecNumber>
    </recommendedName>
</protein>
<evidence type="ECO:0000256" key="5">
    <source>
        <dbReference type="HAMAP-Rule" id="MF_01039"/>
    </source>
</evidence>
<gene>
    <name evidence="5" type="primary">gpmA</name>
    <name evidence="10" type="ORF">QNI22_08095</name>
</gene>
<dbReference type="GO" id="GO:0006096">
    <property type="term" value="P:glycolytic process"/>
    <property type="evidence" value="ECO:0007669"/>
    <property type="project" value="UniProtKB-UniRule"/>
</dbReference>
<dbReference type="GO" id="GO:0004619">
    <property type="term" value="F:phosphoglycerate mutase activity"/>
    <property type="evidence" value="ECO:0007669"/>
    <property type="project" value="UniProtKB-UniRule"/>
</dbReference>
<dbReference type="HAMAP" id="MF_01039">
    <property type="entry name" value="PGAM_GpmA"/>
    <property type="match status" value="1"/>
</dbReference>
<sequence>MSTLVIVRHGQSQWNLENRFTGDVDIDLTSLGEQEAHRAGKVLKGMYFDACFTSILKRAIRTLNIILQEIGQTYLPIIQDAALNERMYGDLQGLNKTETAQKFGADKVDQWRRSYDIAPPNGESLKDTANRVIPFFQRHIAPLLAENKTILIVAHGNSLRALMMYLQHITPENIAHTEIQTGVPKQYLLDNELEVVSVTDLHE</sequence>
<organism evidence="10 11">
    <name type="scientific">Xanthocytophaga agilis</name>
    <dbReference type="NCBI Taxonomy" id="3048010"/>
    <lineage>
        <taxon>Bacteria</taxon>
        <taxon>Pseudomonadati</taxon>
        <taxon>Bacteroidota</taxon>
        <taxon>Cytophagia</taxon>
        <taxon>Cytophagales</taxon>
        <taxon>Rhodocytophagaceae</taxon>
        <taxon>Xanthocytophaga</taxon>
    </lineage>
</organism>
<dbReference type="CDD" id="cd07067">
    <property type="entry name" value="HP_PGM_like"/>
    <property type="match status" value="1"/>
</dbReference>
<dbReference type="InterPro" id="IPR005952">
    <property type="entry name" value="Phosphogly_mut1"/>
</dbReference>
<feature type="binding site" evidence="5 7">
    <location>
        <position position="96"/>
    </location>
    <ligand>
        <name>substrate</name>
    </ligand>
</feature>
<comment type="catalytic activity">
    <reaction evidence="5 9">
        <text>(2R)-2-phosphoglycerate = (2R)-3-phosphoglycerate</text>
        <dbReference type="Rhea" id="RHEA:15901"/>
        <dbReference type="ChEBI" id="CHEBI:58272"/>
        <dbReference type="ChEBI" id="CHEBI:58289"/>
        <dbReference type="EC" id="5.4.2.11"/>
    </reaction>
</comment>
<evidence type="ECO:0000256" key="1">
    <source>
        <dbReference type="ARBA" id="ARBA00006717"/>
    </source>
</evidence>
<dbReference type="InterPro" id="IPR001345">
    <property type="entry name" value="PG/BPGM_mutase_AS"/>
</dbReference>
<evidence type="ECO:0000313" key="10">
    <source>
        <dbReference type="EMBL" id="MDJ1500602.1"/>
    </source>
</evidence>
<evidence type="ECO:0000256" key="4">
    <source>
        <dbReference type="ARBA" id="ARBA00023235"/>
    </source>
</evidence>
<evidence type="ECO:0000256" key="7">
    <source>
        <dbReference type="PIRSR" id="PIRSR613078-2"/>
    </source>
</evidence>
<comment type="similarity">
    <text evidence="1 5">Belongs to the phosphoglycerate mutase family. BPG-dependent PGAM subfamily.</text>
</comment>
<keyword evidence="4 5" id="KW-0413">Isomerase</keyword>
<feature type="binding site" evidence="5 7">
    <location>
        <begin position="85"/>
        <end position="88"/>
    </location>
    <ligand>
        <name>substrate</name>
    </ligand>
</feature>
<comment type="function">
    <text evidence="5 9">Catalyzes the interconversion of 2-phosphoglycerate and 3-phosphoglycerate.</text>
</comment>